<sequence length="207" mass="23149">MQIATDIICGFPGETDDDFEETVNLIKEYKLPQVHISQFYPRPGTPAARMKKVPSIIVKRRSWELTTVFESFTPYIGMEGKIERIWITDIATNGNHLVGHTKGYIQVLVLGSESMLRISVMVKITSVGRWSALGEVLEILTTKVTSRVKQDAEISTCSNLNETCCSKESEISACGHTDDVKSVPFTPDEKELGEARSQDLIGWPLRK</sequence>
<comment type="caution">
    <text evidence="4">The sequence shown here is derived from an EMBL/GenBank/DDBJ whole genome shotgun (WGS) entry which is preliminary data.</text>
</comment>
<accession>A0ABD1FQM0</accession>
<dbReference type="SUPFAM" id="SSF102114">
    <property type="entry name" value="Radical SAM enzymes"/>
    <property type="match status" value="1"/>
</dbReference>
<feature type="domain" description="TRAM" evidence="2">
    <location>
        <begin position="76"/>
        <end position="138"/>
    </location>
</feature>
<evidence type="ECO:0000259" key="3">
    <source>
        <dbReference type="PROSITE" id="PS51918"/>
    </source>
</evidence>
<dbReference type="PANTHER" id="PTHR11918">
    <property type="entry name" value="RADICAL SAM PROTEINS"/>
    <property type="match status" value="1"/>
</dbReference>
<evidence type="ECO:0000259" key="2">
    <source>
        <dbReference type="PROSITE" id="PS50926"/>
    </source>
</evidence>
<keyword evidence="5" id="KW-1185">Reference proteome</keyword>
<dbReference type="GO" id="GO:0035598">
    <property type="term" value="F:tRNA (N(6)-L-threonylcarbamoyladenosine(37)-C(2))-methylthiotransferase activity"/>
    <property type="evidence" value="ECO:0007669"/>
    <property type="project" value="UniProtKB-EC"/>
</dbReference>
<name>A0ABD1FQM0_SALDI</name>
<dbReference type="PROSITE" id="PS51918">
    <property type="entry name" value="RADICAL_SAM"/>
    <property type="match status" value="1"/>
</dbReference>
<dbReference type="InterPro" id="IPR002792">
    <property type="entry name" value="TRAM_dom"/>
</dbReference>
<evidence type="ECO:0000256" key="1">
    <source>
        <dbReference type="ARBA" id="ARBA00022679"/>
    </source>
</evidence>
<gene>
    <name evidence="4" type="ORF">AAHA92_30367</name>
</gene>
<reference evidence="4 5" key="1">
    <citation type="submission" date="2024-06" db="EMBL/GenBank/DDBJ databases">
        <title>A chromosome level genome sequence of Diviner's sage (Salvia divinorum).</title>
        <authorList>
            <person name="Ford S.A."/>
            <person name="Ro D.-K."/>
            <person name="Ness R.W."/>
            <person name="Phillips M.A."/>
        </authorList>
    </citation>
    <scope>NUCLEOTIDE SEQUENCE [LARGE SCALE GENOMIC DNA]</scope>
    <source>
        <strain evidence="4">SAF-2024a</strain>
        <tissue evidence="4">Leaf</tissue>
    </source>
</reference>
<evidence type="ECO:0000313" key="4">
    <source>
        <dbReference type="EMBL" id="KAL1534147.1"/>
    </source>
</evidence>
<keyword evidence="1 4" id="KW-0808">Transferase</keyword>
<dbReference type="PANTHER" id="PTHR11918:SF45">
    <property type="entry name" value="THREONYLCARBAMOYLADENOSINE TRNA METHYLTHIOTRANSFERASE"/>
    <property type="match status" value="1"/>
</dbReference>
<dbReference type="EC" id="2.8.4.5" evidence="4"/>
<dbReference type="Gene3D" id="3.30.750.200">
    <property type="match status" value="1"/>
</dbReference>
<organism evidence="4 5">
    <name type="scientific">Salvia divinorum</name>
    <name type="common">Maria pastora</name>
    <name type="synonym">Diviner's sage</name>
    <dbReference type="NCBI Taxonomy" id="28513"/>
    <lineage>
        <taxon>Eukaryota</taxon>
        <taxon>Viridiplantae</taxon>
        <taxon>Streptophyta</taxon>
        <taxon>Embryophyta</taxon>
        <taxon>Tracheophyta</taxon>
        <taxon>Spermatophyta</taxon>
        <taxon>Magnoliopsida</taxon>
        <taxon>eudicotyledons</taxon>
        <taxon>Gunneridae</taxon>
        <taxon>Pentapetalae</taxon>
        <taxon>asterids</taxon>
        <taxon>lamiids</taxon>
        <taxon>Lamiales</taxon>
        <taxon>Lamiaceae</taxon>
        <taxon>Nepetoideae</taxon>
        <taxon>Mentheae</taxon>
        <taxon>Salviinae</taxon>
        <taxon>Salvia</taxon>
        <taxon>Salvia subgen. Calosphace</taxon>
    </lineage>
</organism>
<dbReference type="AlphaFoldDB" id="A0ABD1FQM0"/>
<feature type="domain" description="Radical SAM core" evidence="3">
    <location>
        <begin position="1"/>
        <end position="75"/>
    </location>
</feature>
<dbReference type="PROSITE" id="PS50926">
    <property type="entry name" value="TRAM"/>
    <property type="match status" value="1"/>
</dbReference>
<dbReference type="InterPro" id="IPR058240">
    <property type="entry name" value="rSAM_sf"/>
</dbReference>
<protein>
    <submittedName>
        <fullName evidence="4">tRNA (N(6)-L-threonylcarbamoyladenosine(37)-C(2))-methylthiotransferase</fullName>
        <ecNumber evidence="4">2.8.4.5</ecNumber>
    </submittedName>
</protein>
<dbReference type="EMBL" id="JBEAFC010000012">
    <property type="protein sequence ID" value="KAL1534147.1"/>
    <property type="molecule type" value="Genomic_DNA"/>
</dbReference>
<dbReference type="Proteomes" id="UP001567538">
    <property type="component" value="Unassembled WGS sequence"/>
</dbReference>
<proteinExistence type="predicted"/>
<evidence type="ECO:0000313" key="5">
    <source>
        <dbReference type="Proteomes" id="UP001567538"/>
    </source>
</evidence>
<dbReference type="InterPro" id="IPR007197">
    <property type="entry name" value="rSAM"/>
</dbReference>